<dbReference type="Proteomes" id="UP000783863">
    <property type="component" value="Unassembled WGS sequence"/>
</dbReference>
<protein>
    <submittedName>
        <fullName evidence="1">Uncharacterized protein</fullName>
    </submittedName>
</protein>
<proteinExistence type="predicted"/>
<accession>A0A8J7YGE0</accession>
<comment type="caution">
    <text evidence="1">The sequence shown here is derived from an EMBL/GenBank/DDBJ whole genome shotgun (WGS) entry which is preliminary data.</text>
</comment>
<sequence length="69" mass="7812">MPSETPASHRTRIEISDADEYEWLVTVREDLGLTWRGLMLKAEQQLVATEQQLGLPSGRDHTDCTEDSP</sequence>
<keyword evidence="2" id="KW-1185">Reference proteome</keyword>
<dbReference type="RefSeq" id="WP_220589686.1">
    <property type="nucleotide sequence ID" value="NZ_RKLQ01000004.1"/>
</dbReference>
<dbReference type="EMBL" id="RKLQ01000004">
    <property type="protein sequence ID" value="MBX0305450.1"/>
    <property type="molecule type" value="Genomic_DNA"/>
</dbReference>
<evidence type="ECO:0000313" key="1">
    <source>
        <dbReference type="EMBL" id="MBX0305450.1"/>
    </source>
</evidence>
<reference evidence="1" key="1">
    <citation type="submission" date="2021-06" db="EMBL/GenBank/DDBJ databases">
        <title>Halomicroarcula sp. F24A a new haloarchaeum isolated from saline soil.</title>
        <authorList>
            <person name="Duran-Viseras A."/>
            <person name="Sanchez-Porro C."/>
            <person name="Ventosa A."/>
        </authorList>
    </citation>
    <scope>NUCLEOTIDE SEQUENCE</scope>
    <source>
        <strain evidence="1">F24A</strain>
    </source>
</reference>
<organism evidence="1 2">
    <name type="scientific">Haloarcula salinisoli</name>
    <dbReference type="NCBI Taxonomy" id="2487746"/>
    <lineage>
        <taxon>Archaea</taxon>
        <taxon>Methanobacteriati</taxon>
        <taxon>Methanobacteriota</taxon>
        <taxon>Stenosarchaea group</taxon>
        <taxon>Halobacteria</taxon>
        <taxon>Halobacteriales</taxon>
        <taxon>Haloarculaceae</taxon>
        <taxon>Haloarcula</taxon>
    </lineage>
</organism>
<name>A0A8J7YGE0_9EURY</name>
<dbReference type="AlphaFoldDB" id="A0A8J7YGE0"/>
<gene>
    <name evidence="1" type="ORF">EGD98_17460</name>
</gene>
<evidence type="ECO:0000313" key="2">
    <source>
        <dbReference type="Proteomes" id="UP000783863"/>
    </source>
</evidence>